<evidence type="ECO:0000313" key="1">
    <source>
        <dbReference type="EMBL" id="PTR00793.1"/>
    </source>
</evidence>
<dbReference type="Proteomes" id="UP000244168">
    <property type="component" value="Unassembled WGS sequence"/>
</dbReference>
<dbReference type="InterPro" id="IPR040547">
    <property type="entry name" value="CdiI"/>
</dbReference>
<dbReference type="AlphaFoldDB" id="A0A2T5JEE7"/>
<gene>
    <name evidence="1" type="ORF">C8P68_10120</name>
</gene>
<reference evidence="1 2" key="1">
    <citation type="submission" date="2018-04" db="EMBL/GenBank/DDBJ databases">
        <title>Genomic Encyclopedia of Archaeal and Bacterial Type Strains, Phase II (KMG-II): from individual species to whole genera.</title>
        <authorList>
            <person name="Goeker M."/>
        </authorList>
    </citation>
    <scope>NUCLEOTIDE SEQUENCE [LARGE SCALE GENOMIC DNA]</scope>
    <source>
        <strain evidence="1 2">DSM 26809</strain>
    </source>
</reference>
<proteinExistence type="predicted"/>
<comment type="caution">
    <text evidence="1">The sequence shown here is derived from an EMBL/GenBank/DDBJ whole genome shotgun (WGS) entry which is preliminary data.</text>
</comment>
<dbReference type="Pfam" id="PF18616">
    <property type="entry name" value="CdiI_3"/>
    <property type="match status" value="1"/>
</dbReference>
<keyword evidence="2" id="KW-1185">Reference proteome</keyword>
<dbReference type="EMBL" id="QAOQ01000001">
    <property type="protein sequence ID" value="PTR00793.1"/>
    <property type="molecule type" value="Genomic_DNA"/>
</dbReference>
<name>A0A2T5JEE7_9SPHI</name>
<accession>A0A2T5JEE7</accession>
<protein>
    <submittedName>
        <fullName evidence="1">Uncharacterized protein</fullName>
    </submittedName>
</protein>
<sequence>MLMILENNWRNKSIEALEKTNHGDTDTAPTGLVKHCFEYVKIPVNNLSVEQLRTLISQNIGLNYTIRLAFEILNENILAEGDLYEGDLLNSVINIDTHFWLQNKVLKDELAGIIERHKTLLNEHQIRFESFLN</sequence>
<dbReference type="CDD" id="cd20691">
    <property type="entry name" value="CdiI_EC536-like"/>
    <property type="match status" value="1"/>
</dbReference>
<evidence type="ECO:0000313" key="2">
    <source>
        <dbReference type="Proteomes" id="UP000244168"/>
    </source>
</evidence>
<organism evidence="1 2">
    <name type="scientific">Mucilaginibacter yixingensis</name>
    <dbReference type="NCBI Taxonomy" id="1295612"/>
    <lineage>
        <taxon>Bacteria</taxon>
        <taxon>Pseudomonadati</taxon>
        <taxon>Bacteroidota</taxon>
        <taxon>Sphingobacteriia</taxon>
        <taxon>Sphingobacteriales</taxon>
        <taxon>Sphingobacteriaceae</taxon>
        <taxon>Mucilaginibacter</taxon>
    </lineage>
</organism>
<dbReference type="OrthoDB" id="4829274at2"/>